<organism evidence="2 3">
    <name type="scientific">Geotalea uraniireducens</name>
    <dbReference type="NCBI Taxonomy" id="351604"/>
    <lineage>
        <taxon>Bacteria</taxon>
        <taxon>Pseudomonadati</taxon>
        <taxon>Thermodesulfobacteriota</taxon>
        <taxon>Desulfuromonadia</taxon>
        <taxon>Geobacterales</taxon>
        <taxon>Geobacteraceae</taxon>
        <taxon>Geotalea</taxon>
    </lineage>
</organism>
<feature type="signal peptide" evidence="1">
    <location>
        <begin position="1"/>
        <end position="31"/>
    </location>
</feature>
<gene>
    <name evidence="2" type="primary">omcM</name>
    <name evidence="2" type="ORF">GURASL_26970</name>
</gene>
<evidence type="ECO:0000313" key="2">
    <source>
        <dbReference type="EMBL" id="BDV43774.1"/>
    </source>
</evidence>
<dbReference type="SUPFAM" id="SSF48695">
    <property type="entry name" value="Multiheme cytochromes"/>
    <property type="match status" value="1"/>
</dbReference>
<dbReference type="Proteomes" id="UP001317705">
    <property type="component" value="Chromosome"/>
</dbReference>
<dbReference type="InterPro" id="IPR036280">
    <property type="entry name" value="Multihaem_cyt_sf"/>
</dbReference>
<dbReference type="Gene3D" id="3.90.10.10">
    <property type="entry name" value="Cytochrome C3"/>
    <property type="match status" value="1"/>
</dbReference>
<dbReference type="EMBL" id="AP027151">
    <property type="protein sequence ID" value="BDV43774.1"/>
    <property type="molecule type" value="Genomic_DNA"/>
</dbReference>
<reference evidence="2 3" key="1">
    <citation type="submission" date="2022-12" db="EMBL/GenBank/DDBJ databases">
        <title>Polyphasic characterization of Geotalea uranireducens NIT-SL11 newly isolated from a complex of sewage sludge and microbially reduced graphene oxide.</title>
        <authorList>
            <person name="Xie L."/>
            <person name="Yoshida N."/>
            <person name="Meng L."/>
        </authorList>
    </citation>
    <scope>NUCLEOTIDE SEQUENCE [LARGE SCALE GENOMIC DNA]</scope>
    <source>
        <strain evidence="2 3">NIT-SL11</strain>
    </source>
</reference>
<name>A0ABN6VTV1_9BACT</name>
<evidence type="ECO:0000313" key="3">
    <source>
        <dbReference type="Proteomes" id="UP001317705"/>
    </source>
</evidence>
<evidence type="ECO:0000256" key="1">
    <source>
        <dbReference type="SAM" id="SignalP"/>
    </source>
</evidence>
<protein>
    <submittedName>
        <fullName evidence="2">Cytochrome c</fullName>
    </submittedName>
</protein>
<proteinExistence type="predicted"/>
<keyword evidence="1" id="KW-0732">Signal</keyword>
<feature type="chain" id="PRO_5046137316" evidence="1">
    <location>
        <begin position="32"/>
        <end position="186"/>
    </location>
</feature>
<accession>A0ABN6VTV1</accession>
<sequence>MPAPARSLSRLCAALLLLLAATAFTSRPAGALTMTAELCTRCHTGDNPDRHHALIQSAGKLCLDCHQLVSAPDGSYTVPLVRDCVVCHSAQQHSTVQHTVEAPRGCARCHSGTLIQIHTGDGYSGKDPLITNEIYPCLRCHTSTLPVVVASVSAGLSGQTITCWNCHPDGMAGGGGTVAPSLSNKK</sequence>
<dbReference type="RefSeq" id="WP_281999895.1">
    <property type="nucleotide sequence ID" value="NZ_AP027151.1"/>
</dbReference>
<keyword evidence="3" id="KW-1185">Reference proteome</keyword>